<dbReference type="OrthoDB" id="755325at2759"/>
<dbReference type="Gramene" id="TraesSYM7A03G03954530.1">
    <property type="protein sequence ID" value="TraesSYM7A03G03954530.1"/>
    <property type="gene ID" value="TraesSYM7A03G03954530"/>
</dbReference>
<sequence length="175" mass="19706">MEDARGYRGIPAFGQWNYGGGDDWSVLSQRFESAMHTQLPVHKPCKRARAGRRRRVPPFGEWNNHSNGDGDGWTAAVNQCFEPGVAHKSLKQELTGYDNGVVAMGKQHKIARQTWVDDSGPHVAMESFFFTAVKAVDDDLYEVPPDMPCAKLLRKGRTWLRSLLMRCCGINCFAY</sequence>
<dbReference type="AlphaFoldDB" id="A0A3B6RQF6"/>
<proteinExistence type="predicted"/>
<dbReference type="Proteomes" id="UP000019116">
    <property type="component" value="Chromosome 7A"/>
</dbReference>
<dbReference type="EnsemblPlants" id="TraesCS7A02G468000.1">
    <property type="protein sequence ID" value="TraesCS7A02G468000.1"/>
    <property type="gene ID" value="TraesCS7A02G468000"/>
</dbReference>
<evidence type="ECO:0000313" key="2">
    <source>
        <dbReference type="EnsemblPlants" id="TraesCS7A02G468000.1"/>
    </source>
</evidence>
<dbReference type="Gramene" id="TraesCS7A02G468000.1">
    <property type="protein sequence ID" value="TraesCS7A02G468000.1"/>
    <property type="gene ID" value="TraesCS7A02G468000"/>
</dbReference>
<dbReference type="Gramene" id="TraesMAC7A03G03998280.1">
    <property type="protein sequence ID" value="TraesMAC7A03G03998280.1"/>
    <property type="gene ID" value="TraesMAC7A03G03998280"/>
</dbReference>
<reference evidence="2" key="2">
    <citation type="submission" date="2018-10" db="UniProtKB">
        <authorList>
            <consortium name="EnsemblPlants"/>
        </authorList>
    </citation>
    <scope>IDENTIFICATION</scope>
</reference>
<gene>
    <name evidence="2" type="primary">LOC123154475</name>
</gene>
<protein>
    <submittedName>
        <fullName evidence="2">Uncharacterized protein</fullName>
    </submittedName>
</protein>
<dbReference type="Gramene" id="TraesJUL7A03G04036710.1">
    <property type="protein sequence ID" value="TraesJUL7A03G04036710.1"/>
    <property type="gene ID" value="TraesJUL7A03G04036710"/>
</dbReference>
<dbReference type="Gramene" id="TraesLAC7A03G03954250.1">
    <property type="protein sequence ID" value="TraesLAC7A03G03954250.1"/>
    <property type="gene ID" value="TraesLAC7A03G03954250"/>
</dbReference>
<name>A0A3B6RQF6_WHEAT</name>
<evidence type="ECO:0000313" key="3">
    <source>
        <dbReference type="Proteomes" id="UP000019116"/>
    </source>
</evidence>
<dbReference type="GeneID" id="123154475"/>
<accession>A0A3B6RQF6</accession>
<evidence type="ECO:0000256" key="1">
    <source>
        <dbReference type="SAM" id="MobiDB-lite"/>
    </source>
</evidence>
<feature type="compositionally biased region" description="Basic residues" evidence="1">
    <location>
        <begin position="46"/>
        <end position="56"/>
    </location>
</feature>
<dbReference type="PANTHER" id="PTHR33699:SF23">
    <property type="entry name" value="EXPRESSED PROTEIN"/>
    <property type="match status" value="1"/>
</dbReference>
<organism evidence="2">
    <name type="scientific">Triticum aestivum</name>
    <name type="common">Wheat</name>
    <dbReference type="NCBI Taxonomy" id="4565"/>
    <lineage>
        <taxon>Eukaryota</taxon>
        <taxon>Viridiplantae</taxon>
        <taxon>Streptophyta</taxon>
        <taxon>Embryophyta</taxon>
        <taxon>Tracheophyta</taxon>
        <taxon>Spermatophyta</taxon>
        <taxon>Magnoliopsida</taxon>
        <taxon>Liliopsida</taxon>
        <taxon>Poales</taxon>
        <taxon>Poaceae</taxon>
        <taxon>BOP clade</taxon>
        <taxon>Pooideae</taxon>
        <taxon>Triticodae</taxon>
        <taxon>Triticeae</taxon>
        <taxon>Triticinae</taxon>
        <taxon>Triticum</taxon>
    </lineage>
</organism>
<reference evidence="2" key="1">
    <citation type="submission" date="2018-08" db="EMBL/GenBank/DDBJ databases">
        <authorList>
            <person name="Rossello M."/>
        </authorList>
    </citation>
    <scope>NUCLEOTIDE SEQUENCE [LARGE SCALE GENOMIC DNA]</scope>
    <source>
        <strain evidence="2">cv. Chinese Spring</strain>
    </source>
</reference>
<dbReference type="PANTHER" id="PTHR33699">
    <property type="entry name" value="EXPRESSED PROTEIN"/>
    <property type="match status" value="1"/>
</dbReference>
<feature type="region of interest" description="Disordered" evidence="1">
    <location>
        <begin position="46"/>
        <end position="67"/>
    </location>
</feature>
<keyword evidence="3" id="KW-1185">Reference proteome</keyword>
<dbReference type="Gramene" id="TraesCS7A03G1135000.1">
    <property type="protein sequence ID" value="TraesCS7A03G1135000.1.CDS"/>
    <property type="gene ID" value="TraesCS7A03G1135000"/>
</dbReference>
<dbReference type="Gramene" id="TraesSTA7A03G03996180.1">
    <property type="protein sequence ID" value="TraesSTA7A03G03996180.1"/>
    <property type="gene ID" value="TraesSTA7A03G03996180"/>
</dbReference>
<dbReference type="RefSeq" id="XP_044429136.1">
    <property type="nucleotide sequence ID" value="XM_044573201.1"/>
</dbReference>
<dbReference type="Gramene" id="TraesNOR7A03G04043780.1">
    <property type="protein sequence ID" value="TraesNOR7A03G04043780.1"/>
    <property type="gene ID" value="TraesNOR7A03G04043780"/>
</dbReference>
<dbReference type="Gramene" id="TraesLDM7A03G04003690.1">
    <property type="protein sequence ID" value="TraesLDM7A03G04003690.1"/>
    <property type="gene ID" value="TraesLDM7A03G04003690"/>
</dbReference>